<reference evidence="12" key="1">
    <citation type="submission" date="2023-03" db="EMBL/GenBank/DDBJ databases">
        <authorList>
            <person name="Steffen K."/>
            <person name="Cardenas P."/>
        </authorList>
    </citation>
    <scope>NUCLEOTIDE SEQUENCE</scope>
</reference>
<accession>A0AA35WDT8</accession>
<keyword evidence="13" id="KW-1185">Reference proteome</keyword>
<dbReference type="SUPFAM" id="SSF51735">
    <property type="entry name" value="NAD(P)-binding Rossmann-fold domains"/>
    <property type="match status" value="1"/>
</dbReference>
<dbReference type="GO" id="GO:0047560">
    <property type="term" value="F:3-dehydrosphinganine reductase activity"/>
    <property type="evidence" value="ECO:0007669"/>
    <property type="project" value="UniProtKB-EC"/>
</dbReference>
<evidence type="ECO:0000256" key="11">
    <source>
        <dbReference type="SAM" id="Phobius"/>
    </source>
</evidence>
<dbReference type="FunFam" id="3.40.50.720:FF:000468">
    <property type="entry name" value="Short-chain dehydrogenase, putative"/>
    <property type="match status" value="1"/>
</dbReference>
<evidence type="ECO:0000313" key="12">
    <source>
        <dbReference type="EMBL" id="CAI8016899.1"/>
    </source>
</evidence>
<evidence type="ECO:0000256" key="5">
    <source>
        <dbReference type="ARBA" id="ARBA00022857"/>
    </source>
</evidence>
<dbReference type="InterPro" id="IPR036291">
    <property type="entry name" value="NAD(P)-bd_dom_sf"/>
</dbReference>
<dbReference type="Proteomes" id="UP001174909">
    <property type="component" value="Unassembled WGS sequence"/>
</dbReference>
<dbReference type="InterPro" id="IPR045022">
    <property type="entry name" value="KDSR-like"/>
</dbReference>
<keyword evidence="6" id="KW-0746">Sphingolipid metabolism</keyword>
<gene>
    <name evidence="12" type="ORF">GBAR_LOCUS10323</name>
</gene>
<keyword evidence="11" id="KW-1133">Transmembrane helix</keyword>
<feature type="transmembrane region" description="Helical" evidence="11">
    <location>
        <begin position="39"/>
        <end position="65"/>
    </location>
</feature>
<dbReference type="GO" id="GO:0006666">
    <property type="term" value="P:3-keto-sphinganine metabolic process"/>
    <property type="evidence" value="ECO:0007669"/>
    <property type="project" value="InterPro"/>
</dbReference>
<keyword evidence="8" id="KW-0443">Lipid metabolism</keyword>
<dbReference type="PRINTS" id="PR00081">
    <property type="entry name" value="GDHRDH"/>
</dbReference>
<dbReference type="Gene3D" id="3.40.50.720">
    <property type="entry name" value="NAD(P)-binding Rossmann-like Domain"/>
    <property type="match status" value="1"/>
</dbReference>
<sequence length="369" mass="40874">MMPGWLDSVLTYLLQWGPHHDPPKQNMDDIDDLEDVFELMFSCGWGLVVAIFVLLLLFWLFLYLLSLRNQYNLAGKHVLITGGSSGIGKAVAKEALLRGAEVVTILARNEEKLEATKSELERLITPKLDQRVNTISADVCSEELQEELEIGLSGLPPVDVLINSAGITFTASFQDTTPQDFEKQLQVNVLGSVRPTKVLLPDMIEKQQGRIVFISSMAGQTALYGYTAYSASKYAVRGLAEVLDMELKVHNIRVSVSFPPDTDTPMLQGELGQRSPIVKAQAGFGSVFKAESVARDICRGIERGKFLITHGFDGFLLGVIATGMSPVYHWATLITEVVCLGLFRLVGCVYITLFYNIVRRETKKAKKQN</sequence>
<comment type="pathway">
    <text evidence="2">Lipid metabolism; sphingolipid metabolism.</text>
</comment>
<dbReference type="GO" id="GO:0005789">
    <property type="term" value="C:endoplasmic reticulum membrane"/>
    <property type="evidence" value="ECO:0007669"/>
    <property type="project" value="TreeGrafter"/>
</dbReference>
<evidence type="ECO:0000313" key="13">
    <source>
        <dbReference type="Proteomes" id="UP001174909"/>
    </source>
</evidence>
<evidence type="ECO:0000256" key="4">
    <source>
        <dbReference type="ARBA" id="ARBA00022824"/>
    </source>
</evidence>
<keyword evidence="4" id="KW-0256">Endoplasmic reticulum</keyword>
<proteinExistence type="inferred from homology"/>
<evidence type="ECO:0000256" key="9">
    <source>
        <dbReference type="ARBA" id="ARBA00026112"/>
    </source>
</evidence>
<dbReference type="PANTHER" id="PTHR43550">
    <property type="entry name" value="3-KETODIHYDROSPHINGOSINE REDUCTASE"/>
    <property type="match status" value="1"/>
</dbReference>
<dbReference type="GO" id="GO:0030148">
    <property type="term" value="P:sphingolipid biosynthetic process"/>
    <property type="evidence" value="ECO:0007669"/>
    <property type="project" value="InterPro"/>
</dbReference>
<evidence type="ECO:0000256" key="2">
    <source>
        <dbReference type="ARBA" id="ARBA00004760"/>
    </source>
</evidence>
<evidence type="ECO:0000256" key="3">
    <source>
        <dbReference type="ARBA" id="ARBA00004991"/>
    </source>
</evidence>
<evidence type="ECO:0000256" key="8">
    <source>
        <dbReference type="ARBA" id="ARBA00023098"/>
    </source>
</evidence>
<dbReference type="PANTHER" id="PTHR43550:SF3">
    <property type="entry name" value="3-KETODIHYDROSPHINGOSINE REDUCTASE"/>
    <property type="match status" value="1"/>
</dbReference>
<dbReference type="EMBL" id="CASHTH010001568">
    <property type="protein sequence ID" value="CAI8016899.1"/>
    <property type="molecule type" value="Genomic_DNA"/>
</dbReference>
<comment type="caution">
    <text evidence="12">The sequence shown here is derived from an EMBL/GenBank/DDBJ whole genome shotgun (WGS) entry which is preliminary data.</text>
</comment>
<evidence type="ECO:0000256" key="10">
    <source>
        <dbReference type="RuleBase" id="RU000363"/>
    </source>
</evidence>
<dbReference type="EC" id="1.1.1.102" evidence="9"/>
<dbReference type="CDD" id="cd08939">
    <property type="entry name" value="KDSR-like_SDR_c"/>
    <property type="match status" value="1"/>
</dbReference>
<evidence type="ECO:0000256" key="1">
    <source>
        <dbReference type="ARBA" id="ARBA00004240"/>
    </source>
</evidence>
<comment type="subcellular location">
    <subcellularLocation>
        <location evidence="1">Endoplasmic reticulum</location>
    </subcellularLocation>
</comment>
<protein>
    <recommendedName>
        <fullName evidence="9">3-dehydrosphinganine reductase</fullName>
        <ecNumber evidence="9">1.1.1.102</ecNumber>
    </recommendedName>
</protein>
<feature type="transmembrane region" description="Helical" evidence="11">
    <location>
        <begin position="306"/>
        <end position="324"/>
    </location>
</feature>
<keyword evidence="7" id="KW-0560">Oxidoreductase</keyword>
<dbReference type="Pfam" id="PF00106">
    <property type="entry name" value="adh_short"/>
    <property type="match status" value="1"/>
</dbReference>
<comment type="similarity">
    <text evidence="10">Belongs to the short-chain dehydrogenases/reductases (SDR) family.</text>
</comment>
<evidence type="ECO:0000256" key="6">
    <source>
        <dbReference type="ARBA" id="ARBA00022919"/>
    </source>
</evidence>
<dbReference type="InterPro" id="IPR002347">
    <property type="entry name" value="SDR_fam"/>
</dbReference>
<keyword evidence="5" id="KW-0521">NADP</keyword>
<keyword evidence="11" id="KW-0812">Transmembrane</keyword>
<dbReference type="AlphaFoldDB" id="A0AA35WDT8"/>
<organism evidence="12 13">
    <name type="scientific">Geodia barretti</name>
    <name type="common">Barrett's horny sponge</name>
    <dbReference type="NCBI Taxonomy" id="519541"/>
    <lineage>
        <taxon>Eukaryota</taxon>
        <taxon>Metazoa</taxon>
        <taxon>Porifera</taxon>
        <taxon>Demospongiae</taxon>
        <taxon>Heteroscleromorpha</taxon>
        <taxon>Tetractinellida</taxon>
        <taxon>Astrophorina</taxon>
        <taxon>Geodiidae</taxon>
        <taxon>Geodia</taxon>
    </lineage>
</organism>
<feature type="transmembrane region" description="Helical" evidence="11">
    <location>
        <begin position="330"/>
        <end position="358"/>
    </location>
</feature>
<name>A0AA35WDT8_GEOBA</name>
<keyword evidence="11" id="KW-0472">Membrane</keyword>
<evidence type="ECO:0000256" key="7">
    <source>
        <dbReference type="ARBA" id="ARBA00023002"/>
    </source>
</evidence>
<comment type="pathway">
    <text evidence="3">Sphingolipid metabolism.</text>
</comment>
<dbReference type="PRINTS" id="PR00080">
    <property type="entry name" value="SDRFAMILY"/>
</dbReference>